<feature type="chain" id="PRO_5040223058" description="Secreted protein" evidence="1">
    <location>
        <begin position="20"/>
        <end position="140"/>
    </location>
</feature>
<protein>
    <recommendedName>
        <fullName evidence="4">Secreted protein</fullName>
    </recommendedName>
</protein>
<name>A0A9P9BRZ3_9PEZI</name>
<organism evidence="2 3">
    <name type="scientific">Microdochium trichocladiopsis</name>
    <dbReference type="NCBI Taxonomy" id="1682393"/>
    <lineage>
        <taxon>Eukaryota</taxon>
        <taxon>Fungi</taxon>
        <taxon>Dikarya</taxon>
        <taxon>Ascomycota</taxon>
        <taxon>Pezizomycotina</taxon>
        <taxon>Sordariomycetes</taxon>
        <taxon>Xylariomycetidae</taxon>
        <taxon>Xylariales</taxon>
        <taxon>Microdochiaceae</taxon>
        <taxon>Microdochium</taxon>
    </lineage>
</organism>
<dbReference type="AlphaFoldDB" id="A0A9P9BRZ3"/>
<evidence type="ECO:0000313" key="2">
    <source>
        <dbReference type="EMBL" id="KAH7033325.1"/>
    </source>
</evidence>
<evidence type="ECO:0000256" key="1">
    <source>
        <dbReference type="SAM" id="SignalP"/>
    </source>
</evidence>
<keyword evidence="1" id="KW-0732">Signal</keyword>
<evidence type="ECO:0008006" key="4">
    <source>
        <dbReference type="Google" id="ProtNLM"/>
    </source>
</evidence>
<sequence length="140" mass="15780">MVYLWVFGCTVIFLEQTSASILCSRCPTRVSRQDGWLIHQHVELSNVIARLSYSHHVPGAGECQWYFSVDRLVVLCSVLARPEDCDVQQAETYLMGFLGYSVWSLDSLGNLYHRCAAISNEVSKTCTTSHTLAVIVYRSL</sequence>
<dbReference type="RefSeq" id="XP_046014157.1">
    <property type="nucleotide sequence ID" value="XM_046147828.1"/>
</dbReference>
<dbReference type="Proteomes" id="UP000756346">
    <property type="component" value="Unassembled WGS sequence"/>
</dbReference>
<keyword evidence="3" id="KW-1185">Reference proteome</keyword>
<dbReference type="GeneID" id="70177374"/>
<feature type="signal peptide" evidence="1">
    <location>
        <begin position="1"/>
        <end position="19"/>
    </location>
</feature>
<proteinExistence type="predicted"/>
<gene>
    <name evidence="2" type="ORF">B0I36DRAFT_107572</name>
</gene>
<comment type="caution">
    <text evidence="2">The sequence shown here is derived from an EMBL/GenBank/DDBJ whole genome shotgun (WGS) entry which is preliminary data.</text>
</comment>
<dbReference type="EMBL" id="JAGTJQ010000004">
    <property type="protein sequence ID" value="KAH7033325.1"/>
    <property type="molecule type" value="Genomic_DNA"/>
</dbReference>
<reference evidence="2" key="1">
    <citation type="journal article" date="2021" name="Nat. Commun.">
        <title>Genetic determinants of endophytism in the Arabidopsis root mycobiome.</title>
        <authorList>
            <person name="Mesny F."/>
            <person name="Miyauchi S."/>
            <person name="Thiergart T."/>
            <person name="Pickel B."/>
            <person name="Atanasova L."/>
            <person name="Karlsson M."/>
            <person name="Huettel B."/>
            <person name="Barry K.W."/>
            <person name="Haridas S."/>
            <person name="Chen C."/>
            <person name="Bauer D."/>
            <person name="Andreopoulos W."/>
            <person name="Pangilinan J."/>
            <person name="LaButti K."/>
            <person name="Riley R."/>
            <person name="Lipzen A."/>
            <person name="Clum A."/>
            <person name="Drula E."/>
            <person name="Henrissat B."/>
            <person name="Kohler A."/>
            <person name="Grigoriev I.V."/>
            <person name="Martin F.M."/>
            <person name="Hacquard S."/>
        </authorList>
    </citation>
    <scope>NUCLEOTIDE SEQUENCE</scope>
    <source>
        <strain evidence="2">MPI-CAGE-CH-0230</strain>
    </source>
</reference>
<evidence type="ECO:0000313" key="3">
    <source>
        <dbReference type="Proteomes" id="UP000756346"/>
    </source>
</evidence>
<accession>A0A9P9BRZ3</accession>